<name>A0A382QA76_9ZZZZ</name>
<proteinExistence type="inferred from homology"/>
<dbReference type="InterPro" id="IPR037543">
    <property type="entry name" value="UBact"/>
</dbReference>
<organism evidence="2">
    <name type="scientific">marine metagenome</name>
    <dbReference type="NCBI Taxonomy" id="408172"/>
    <lineage>
        <taxon>unclassified sequences</taxon>
        <taxon>metagenomes</taxon>
        <taxon>ecological metagenomes</taxon>
    </lineage>
</organism>
<dbReference type="AlphaFoldDB" id="A0A382QA76"/>
<dbReference type="EMBL" id="UINC01112720">
    <property type="protein sequence ID" value="SVC81858.1"/>
    <property type="molecule type" value="Genomic_DNA"/>
</dbReference>
<gene>
    <name evidence="2" type="ORF">METZ01_LOCUS334712</name>
</gene>
<reference evidence="2" key="1">
    <citation type="submission" date="2018-05" db="EMBL/GenBank/DDBJ databases">
        <authorList>
            <person name="Lanie J.A."/>
            <person name="Ng W.-L."/>
            <person name="Kazmierczak K.M."/>
            <person name="Andrzejewski T.M."/>
            <person name="Davidsen T.M."/>
            <person name="Wayne K.J."/>
            <person name="Tettelin H."/>
            <person name="Glass J.I."/>
            <person name="Rusch D."/>
            <person name="Podicherti R."/>
            <person name="Tsui H.-C.T."/>
            <person name="Winkler M.E."/>
        </authorList>
    </citation>
    <scope>NUCLEOTIDE SEQUENCE</scope>
</reference>
<accession>A0A382QA76</accession>
<dbReference type="NCBIfam" id="NF033388">
    <property type="entry name" value="ubiq_like_UBact"/>
    <property type="match status" value="1"/>
</dbReference>
<dbReference type="HAMAP" id="MF_02133">
    <property type="entry name" value="UBact"/>
    <property type="match status" value="1"/>
</dbReference>
<protein>
    <recommendedName>
        <fullName evidence="3">Prokaryotic ubiquitin-like protein UBact</fullName>
    </recommendedName>
</protein>
<feature type="region of interest" description="Disordered" evidence="1">
    <location>
        <begin position="1"/>
        <end position="58"/>
    </location>
</feature>
<evidence type="ECO:0008006" key="3">
    <source>
        <dbReference type="Google" id="ProtNLM"/>
    </source>
</evidence>
<dbReference type="Pfam" id="PF20513">
    <property type="entry name" value="UBact"/>
    <property type="match status" value="1"/>
</dbReference>
<sequence>MRDRAPRPTKPLGDGDGGGDEEGPRRPKVERPNTDDVLRRMRKVDPNQARRYRQRTGE</sequence>
<evidence type="ECO:0000313" key="2">
    <source>
        <dbReference type="EMBL" id="SVC81858.1"/>
    </source>
</evidence>
<feature type="compositionally biased region" description="Basic and acidic residues" evidence="1">
    <location>
        <begin position="22"/>
        <end position="45"/>
    </location>
</feature>
<evidence type="ECO:0000256" key="1">
    <source>
        <dbReference type="SAM" id="MobiDB-lite"/>
    </source>
</evidence>